<dbReference type="PANTHER" id="PTHR45679:SF5">
    <property type="entry name" value="ER DEGRADATION-ENHANCING ALPHA-MANNOSIDASE-LIKE PROTEIN 1"/>
    <property type="match status" value="1"/>
</dbReference>
<dbReference type="Gene3D" id="1.50.10.10">
    <property type="match status" value="1"/>
</dbReference>
<accession>A0A8E0RVY1</accession>
<dbReference type="GO" id="GO:0016020">
    <property type="term" value="C:membrane"/>
    <property type="evidence" value="ECO:0007669"/>
    <property type="project" value="InterPro"/>
</dbReference>
<dbReference type="InterPro" id="IPR044674">
    <property type="entry name" value="EDEM1/2/3"/>
</dbReference>
<name>A0A8E0RVY1_9TREM</name>
<evidence type="ECO:0000256" key="1">
    <source>
        <dbReference type="ARBA" id="ARBA00004240"/>
    </source>
</evidence>
<dbReference type="AlphaFoldDB" id="A0A8E0RVY1"/>
<keyword evidence="3" id="KW-0256">Endoplasmic reticulum</keyword>
<feature type="region of interest" description="Disordered" evidence="6">
    <location>
        <begin position="83"/>
        <end position="109"/>
    </location>
</feature>
<dbReference type="GO" id="GO:0005509">
    <property type="term" value="F:calcium ion binding"/>
    <property type="evidence" value="ECO:0007669"/>
    <property type="project" value="InterPro"/>
</dbReference>
<evidence type="ECO:0000313" key="8">
    <source>
        <dbReference type="Proteomes" id="UP000728185"/>
    </source>
</evidence>
<evidence type="ECO:0000256" key="5">
    <source>
        <dbReference type="PIRSR" id="PIRSR601382-2"/>
    </source>
</evidence>
<keyword evidence="4" id="KW-0325">Glycoprotein</keyword>
<sequence length="109" mass="12803">MSAVRIIFRFYSSRCGFATIHNVEDKSQEDRMESFFLSETLKYLYLLFDENNPLNRNEMDYVFSTQAHIFPIKRIREMLKLSPNNPFQSHAKPRGSSSERTSDSVSLLK</sequence>
<evidence type="ECO:0000256" key="2">
    <source>
        <dbReference type="ARBA" id="ARBA00007658"/>
    </source>
</evidence>
<dbReference type="GO" id="GO:0005975">
    <property type="term" value="P:carbohydrate metabolic process"/>
    <property type="evidence" value="ECO:0007669"/>
    <property type="project" value="InterPro"/>
</dbReference>
<dbReference type="GO" id="GO:0044322">
    <property type="term" value="C:endoplasmic reticulum quality control compartment"/>
    <property type="evidence" value="ECO:0007669"/>
    <property type="project" value="GOC"/>
</dbReference>
<organism evidence="7 8">
    <name type="scientific">Fasciolopsis buskii</name>
    <dbReference type="NCBI Taxonomy" id="27845"/>
    <lineage>
        <taxon>Eukaryota</taxon>
        <taxon>Metazoa</taxon>
        <taxon>Spiralia</taxon>
        <taxon>Lophotrochozoa</taxon>
        <taxon>Platyhelminthes</taxon>
        <taxon>Trematoda</taxon>
        <taxon>Digenea</taxon>
        <taxon>Plagiorchiida</taxon>
        <taxon>Echinostomata</taxon>
        <taxon>Echinostomatoidea</taxon>
        <taxon>Fasciolidae</taxon>
        <taxon>Fasciolopsis</taxon>
    </lineage>
</organism>
<reference evidence="7" key="1">
    <citation type="submission" date="2019-05" db="EMBL/GenBank/DDBJ databases">
        <title>Annotation for the trematode Fasciolopsis buski.</title>
        <authorList>
            <person name="Choi Y.-J."/>
        </authorList>
    </citation>
    <scope>NUCLEOTIDE SEQUENCE</scope>
    <source>
        <strain evidence="7">HT</strain>
        <tissue evidence="7">Whole worm</tissue>
    </source>
</reference>
<dbReference type="PANTHER" id="PTHR45679">
    <property type="entry name" value="ER DEGRADATION-ENHANCING ALPHA-MANNOSIDASE-LIKE PROTEIN 2"/>
    <property type="match status" value="1"/>
</dbReference>
<keyword evidence="8" id="KW-1185">Reference proteome</keyword>
<dbReference type="OrthoDB" id="8118055at2759"/>
<evidence type="ECO:0000256" key="4">
    <source>
        <dbReference type="ARBA" id="ARBA00023180"/>
    </source>
</evidence>
<comment type="cofactor">
    <cofactor evidence="5">
        <name>Ca(2+)</name>
        <dbReference type="ChEBI" id="CHEBI:29108"/>
    </cofactor>
</comment>
<gene>
    <name evidence="7" type="ORF">FBUS_05016</name>
</gene>
<evidence type="ECO:0000256" key="6">
    <source>
        <dbReference type="SAM" id="MobiDB-lite"/>
    </source>
</evidence>
<dbReference type="GO" id="GO:1904380">
    <property type="term" value="P:endoplasmic reticulum mannose trimming"/>
    <property type="evidence" value="ECO:0007669"/>
    <property type="project" value="InterPro"/>
</dbReference>
<proteinExistence type="inferred from homology"/>
<evidence type="ECO:0000313" key="7">
    <source>
        <dbReference type="EMBL" id="KAA0190671.1"/>
    </source>
</evidence>
<keyword evidence="5" id="KW-0106">Calcium</keyword>
<dbReference type="EMBL" id="LUCM01006852">
    <property type="protein sequence ID" value="KAA0190671.1"/>
    <property type="molecule type" value="Genomic_DNA"/>
</dbReference>
<comment type="subcellular location">
    <subcellularLocation>
        <location evidence="1">Endoplasmic reticulum</location>
    </subcellularLocation>
</comment>
<dbReference type="InterPro" id="IPR036026">
    <property type="entry name" value="Seven-hairpin_glycosidases"/>
</dbReference>
<dbReference type="GO" id="GO:0004571">
    <property type="term" value="F:mannosyl-oligosaccharide 1,2-alpha-mannosidase activity"/>
    <property type="evidence" value="ECO:0007669"/>
    <property type="project" value="InterPro"/>
</dbReference>
<dbReference type="Proteomes" id="UP000728185">
    <property type="component" value="Unassembled WGS sequence"/>
</dbReference>
<dbReference type="SUPFAM" id="SSF48225">
    <property type="entry name" value="Seven-hairpin glycosidases"/>
    <property type="match status" value="1"/>
</dbReference>
<dbReference type="Pfam" id="PF01532">
    <property type="entry name" value="Glyco_hydro_47"/>
    <property type="match status" value="1"/>
</dbReference>
<evidence type="ECO:0000256" key="3">
    <source>
        <dbReference type="ARBA" id="ARBA00022824"/>
    </source>
</evidence>
<protein>
    <submittedName>
        <fullName evidence="7">Alpha-1 2-Mannosidase</fullName>
    </submittedName>
</protein>
<comment type="similarity">
    <text evidence="2">Belongs to the glycosyl hydrolase 47 family.</text>
</comment>
<dbReference type="InterPro" id="IPR001382">
    <property type="entry name" value="Glyco_hydro_47"/>
</dbReference>
<feature type="binding site" evidence="5">
    <location>
        <position position="65"/>
    </location>
    <ligand>
        <name>Ca(2+)</name>
        <dbReference type="ChEBI" id="CHEBI:29108"/>
    </ligand>
</feature>
<keyword evidence="5" id="KW-0479">Metal-binding</keyword>
<comment type="caution">
    <text evidence="7">The sequence shown here is derived from an EMBL/GenBank/DDBJ whole genome shotgun (WGS) entry which is preliminary data.</text>
</comment>
<dbReference type="InterPro" id="IPR012341">
    <property type="entry name" value="6hp_glycosidase-like_sf"/>
</dbReference>
<feature type="compositionally biased region" description="Polar residues" evidence="6">
    <location>
        <begin position="95"/>
        <end position="109"/>
    </location>
</feature>